<sequence length="99" mass="11091">MDFTKRIFMGLEKNLLNVSTQAHVDKENVDGVCSYHYGWYLLFSLSSKSGTHALFGEKFTQCFESDPCQLGMLKCIEFCTSMGTSGSTLHFNYGGEPLL</sequence>
<evidence type="ECO:0000313" key="2">
    <source>
        <dbReference type="Proteomes" id="UP001642260"/>
    </source>
</evidence>
<name>A0ABC8IV37_ERUVS</name>
<keyword evidence="2" id="KW-1185">Reference proteome</keyword>
<dbReference type="EMBL" id="CAKOAT010000001">
    <property type="protein sequence ID" value="CAH8281863.1"/>
    <property type="molecule type" value="Genomic_DNA"/>
</dbReference>
<reference evidence="1 2" key="1">
    <citation type="submission" date="2022-03" db="EMBL/GenBank/DDBJ databases">
        <authorList>
            <person name="Macdonald S."/>
            <person name="Ahmed S."/>
            <person name="Newling K."/>
        </authorList>
    </citation>
    <scope>NUCLEOTIDE SEQUENCE [LARGE SCALE GENOMIC DNA]</scope>
</reference>
<gene>
    <name evidence="1" type="ORF">ERUC_LOCUS179</name>
</gene>
<dbReference type="Proteomes" id="UP001642260">
    <property type="component" value="Unassembled WGS sequence"/>
</dbReference>
<protein>
    <submittedName>
        <fullName evidence="1">Uncharacterized protein</fullName>
    </submittedName>
</protein>
<accession>A0ABC8IV37</accession>
<evidence type="ECO:0000313" key="1">
    <source>
        <dbReference type="EMBL" id="CAH8281863.1"/>
    </source>
</evidence>
<proteinExistence type="predicted"/>
<dbReference type="AlphaFoldDB" id="A0ABC8IV37"/>
<organism evidence="1 2">
    <name type="scientific">Eruca vesicaria subsp. sativa</name>
    <name type="common">Garden rocket</name>
    <name type="synonym">Eruca sativa</name>
    <dbReference type="NCBI Taxonomy" id="29727"/>
    <lineage>
        <taxon>Eukaryota</taxon>
        <taxon>Viridiplantae</taxon>
        <taxon>Streptophyta</taxon>
        <taxon>Embryophyta</taxon>
        <taxon>Tracheophyta</taxon>
        <taxon>Spermatophyta</taxon>
        <taxon>Magnoliopsida</taxon>
        <taxon>eudicotyledons</taxon>
        <taxon>Gunneridae</taxon>
        <taxon>Pentapetalae</taxon>
        <taxon>rosids</taxon>
        <taxon>malvids</taxon>
        <taxon>Brassicales</taxon>
        <taxon>Brassicaceae</taxon>
        <taxon>Brassiceae</taxon>
        <taxon>Eruca</taxon>
    </lineage>
</organism>
<comment type="caution">
    <text evidence="1">The sequence shown here is derived from an EMBL/GenBank/DDBJ whole genome shotgun (WGS) entry which is preliminary data.</text>
</comment>